<evidence type="ECO:0000313" key="1">
    <source>
        <dbReference type="EnsemblPlants" id="AET3Gv20759400.15"/>
    </source>
</evidence>
<reference evidence="1" key="4">
    <citation type="submission" date="2019-03" db="UniProtKB">
        <authorList>
            <consortium name="EnsemblPlants"/>
        </authorList>
    </citation>
    <scope>IDENTIFICATION</scope>
</reference>
<organism evidence="1 2">
    <name type="scientific">Aegilops tauschii subsp. strangulata</name>
    <name type="common">Goatgrass</name>
    <dbReference type="NCBI Taxonomy" id="200361"/>
    <lineage>
        <taxon>Eukaryota</taxon>
        <taxon>Viridiplantae</taxon>
        <taxon>Streptophyta</taxon>
        <taxon>Embryophyta</taxon>
        <taxon>Tracheophyta</taxon>
        <taxon>Spermatophyta</taxon>
        <taxon>Magnoliopsida</taxon>
        <taxon>Liliopsida</taxon>
        <taxon>Poales</taxon>
        <taxon>Poaceae</taxon>
        <taxon>BOP clade</taxon>
        <taxon>Pooideae</taxon>
        <taxon>Triticodae</taxon>
        <taxon>Triticeae</taxon>
        <taxon>Triticinae</taxon>
        <taxon>Aegilops</taxon>
    </lineage>
</organism>
<reference evidence="1" key="5">
    <citation type="journal article" date="2021" name="G3 (Bethesda)">
        <title>Aegilops tauschii genome assembly Aet v5.0 features greater sequence contiguity and improved annotation.</title>
        <authorList>
            <person name="Wang L."/>
            <person name="Zhu T."/>
            <person name="Rodriguez J.C."/>
            <person name="Deal K.R."/>
            <person name="Dubcovsky J."/>
            <person name="McGuire P.E."/>
            <person name="Lux T."/>
            <person name="Spannagl M."/>
            <person name="Mayer K.F.X."/>
            <person name="Baldrich P."/>
            <person name="Meyers B.C."/>
            <person name="Huo N."/>
            <person name="Gu Y.Q."/>
            <person name="Zhou H."/>
            <person name="Devos K.M."/>
            <person name="Bennetzen J.L."/>
            <person name="Unver T."/>
            <person name="Budak H."/>
            <person name="Gulick P.J."/>
            <person name="Galiba G."/>
            <person name="Kalapos B."/>
            <person name="Nelson D.R."/>
            <person name="Li P."/>
            <person name="You F.M."/>
            <person name="Luo M.C."/>
            <person name="Dvorak J."/>
        </authorList>
    </citation>
    <scope>NUCLEOTIDE SEQUENCE [LARGE SCALE GENOMIC DNA]</scope>
    <source>
        <strain evidence="1">cv. AL8/78</strain>
    </source>
</reference>
<protein>
    <submittedName>
        <fullName evidence="1">Uncharacterized protein</fullName>
    </submittedName>
</protein>
<dbReference type="EnsemblPlants" id="AET3Gv20759400.15">
    <property type="protein sequence ID" value="AET3Gv20759400.15"/>
    <property type="gene ID" value="AET3Gv20759400"/>
</dbReference>
<reference evidence="1" key="3">
    <citation type="journal article" date="2017" name="Nature">
        <title>Genome sequence of the progenitor of the wheat D genome Aegilops tauschii.</title>
        <authorList>
            <person name="Luo M.C."/>
            <person name="Gu Y.Q."/>
            <person name="Puiu D."/>
            <person name="Wang H."/>
            <person name="Twardziok S.O."/>
            <person name="Deal K.R."/>
            <person name="Huo N."/>
            <person name="Zhu T."/>
            <person name="Wang L."/>
            <person name="Wang Y."/>
            <person name="McGuire P.E."/>
            <person name="Liu S."/>
            <person name="Long H."/>
            <person name="Ramasamy R.K."/>
            <person name="Rodriguez J.C."/>
            <person name="Van S.L."/>
            <person name="Yuan L."/>
            <person name="Wang Z."/>
            <person name="Xia Z."/>
            <person name="Xiao L."/>
            <person name="Anderson O.D."/>
            <person name="Ouyang S."/>
            <person name="Liang Y."/>
            <person name="Zimin A.V."/>
            <person name="Pertea G."/>
            <person name="Qi P."/>
            <person name="Bennetzen J.L."/>
            <person name="Dai X."/>
            <person name="Dawson M.W."/>
            <person name="Muller H.G."/>
            <person name="Kugler K."/>
            <person name="Rivarola-Duarte L."/>
            <person name="Spannagl M."/>
            <person name="Mayer K.F.X."/>
            <person name="Lu F.H."/>
            <person name="Bevan M.W."/>
            <person name="Leroy P."/>
            <person name="Li P."/>
            <person name="You F.M."/>
            <person name="Sun Q."/>
            <person name="Liu Z."/>
            <person name="Lyons E."/>
            <person name="Wicker T."/>
            <person name="Salzberg S.L."/>
            <person name="Devos K.M."/>
            <person name="Dvorak J."/>
        </authorList>
    </citation>
    <scope>NUCLEOTIDE SEQUENCE [LARGE SCALE GENOMIC DNA]</scope>
    <source>
        <strain evidence="1">cv. AL8/78</strain>
    </source>
</reference>
<dbReference type="Gramene" id="AET3Gv20759400.15">
    <property type="protein sequence ID" value="AET3Gv20759400.15"/>
    <property type="gene ID" value="AET3Gv20759400"/>
</dbReference>
<sequence length="99" mass="11212">MLPKRVFLGRFDLQLPLVSPLAPWAVPRLVRELQRLRLLPLRLRLETPELYERLGAAHQCSRAAPVLPDKWACGGALVWSRSGRRPPPCLRAKGWVLTG</sequence>
<name>A0A453FRL7_AEGTS</name>
<dbReference type="AlphaFoldDB" id="A0A453FRL7"/>
<accession>A0A453FRL7</accession>
<keyword evidence="2" id="KW-1185">Reference proteome</keyword>
<dbReference type="Proteomes" id="UP000015105">
    <property type="component" value="Chromosome 3D"/>
</dbReference>
<reference evidence="2" key="2">
    <citation type="journal article" date="2017" name="Nat. Plants">
        <title>The Aegilops tauschii genome reveals multiple impacts of transposons.</title>
        <authorList>
            <person name="Zhao G."/>
            <person name="Zou C."/>
            <person name="Li K."/>
            <person name="Wang K."/>
            <person name="Li T."/>
            <person name="Gao L."/>
            <person name="Zhang X."/>
            <person name="Wang H."/>
            <person name="Yang Z."/>
            <person name="Liu X."/>
            <person name="Jiang W."/>
            <person name="Mao L."/>
            <person name="Kong X."/>
            <person name="Jiao Y."/>
            <person name="Jia J."/>
        </authorList>
    </citation>
    <scope>NUCLEOTIDE SEQUENCE [LARGE SCALE GENOMIC DNA]</scope>
    <source>
        <strain evidence="2">cv. AL8/78</strain>
    </source>
</reference>
<evidence type="ECO:0000313" key="2">
    <source>
        <dbReference type="Proteomes" id="UP000015105"/>
    </source>
</evidence>
<proteinExistence type="predicted"/>
<reference evidence="2" key="1">
    <citation type="journal article" date="2014" name="Science">
        <title>Ancient hybridizations among the ancestral genomes of bread wheat.</title>
        <authorList>
            <consortium name="International Wheat Genome Sequencing Consortium,"/>
            <person name="Marcussen T."/>
            <person name="Sandve S.R."/>
            <person name="Heier L."/>
            <person name="Spannagl M."/>
            <person name="Pfeifer M."/>
            <person name="Jakobsen K.S."/>
            <person name="Wulff B.B."/>
            <person name="Steuernagel B."/>
            <person name="Mayer K.F."/>
            <person name="Olsen O.A."/>
        </authorList>
    </citation>
    <scope>NUCLEOTIDE SEQUENCE [LARGE SCALE GENOMIC DNA]</scope>
    <source>
        <strain evidence="2">cv. AL8/78</strain>
    </source>
</reference>